<evidence type="ECO:0000313" key="7">
    <source>
        <dbReference type="EMBL" id="CCM65438.1"/>
    </source>
</evidence>
<dbReference type="InterPro" id="IPR015424">
    <property type="entry name" value="PyrdxlP-dep_Trfase"/>
</dbReference>
<feature type="region of interest" description="Disordered" evidence="6">
    <location>
        <begin position="1"/>
        <end position="22"/>
    </location>
</feature>
<keyword evidence="8" id="KW-1185">Reference proteome</keyword>
<dbReference type="InterPro" id="IPR015422">
    <property type="entry name" value="PyrdxlP-dep_Trfase_small"/>
</dbReference>
<dbReference type="GO" id="GO:0003962">
    <property type="term" value="F:cystathionine gamma-synthase activity"/>
    <property type="evidence" value="ECO:0007669"/>
    <property type="project" value="TreeGrafter"/>
</dbReference>
<dbReference type="Gene3D" id="3.90.1150.10">
    <property type="entry name" value="Aspartate Aminotransferase, domain 1"/>
    <property type="match status" value="1"/>
</dbReference>
<evidence type="ECO:0000256" key="1">
    <source>
        <dbReference type="ARBA" id="ARBA00001933"/>
    </source>
</evidence>
<sequence>MTNWTPQSWLVGGGRTRTPGDPLNVSPELASNFYLPDERLYSRTHGTTTTDALEELVGGLEKGSALAFASGMAAAAAVFGRLPVGARIAAPTDPYHGVAGILAEGESQGRWHVDRLDQADTAAWLDALAVSDLVWVESPENPLMTVADLPAICGAPRPEGALVVVDSTFATPLLQLPLDYGADVVMHSATKFIGGHSDLLAGVLITRDDDLYAEFVDRRLIYGATIGAMEAFLTVRGARTLGLRLERAQDNAMELALRLDAHGGVTRVLYPGLPAHPTHEVAKRFMAGFGAMLSFETTGDGDHAADVCARVELINHATSLGGVESTMERRAAIAGQERIPPTLIRLSVGCENVDDLWSDLVGSL</sequence>
<dbReference type="Gene3D" id="3.40.640.10">
    <property type="entry name" value="Type I PLP-dependent aspartate aminotransferase-like (Major domain)"/>
    <property type="match status" value="1"/>
</dbReference>
<protein>
    <submittedName>
        <fullName evidence="7">Cys/Met metabolism pyridoxal-phosphate-dependent protein</fullName>
    </submittedName>
</protein>
<keyword evidence="3 4" id="KW-0663">Pyridoxal phosphate</keyword>
<dbReference type="InterPro" id="IPR015421">
    <property type="entry name" value="PyrdxlP-dep_Trfase_major"/>
</dbReference>
<dbReference type="GO" id="GO:0005737">
    <property type="term" value="C:cytoplasm"/>
    <property type="evidence" value="ECO:0007669"/>
    <property type="project" value="TreeGrafter"/>
</dbReference>
<evidence type="ECO:0000256" key="3">
    <source>
        <dbReference type="ARBA" id="ARBA00022898"/>
    </source>
</evidence>
<dbReference type="InterPro" id="IPR000277">
    <property type="entry name" value="Cys/Met-Metab_PyrdxlP-dep_enz"/>
</dbReference>
<dbReference type="PANTHER" id="PTHR11808">
    <property type="entry name" value="TRANS-SULFURATION ENZYME FAMILY MEMBER"/>
    <property type="match status" value="1"/>
</dbReference>
<feature type="modified residue" description="N6-(pyridoxal phosphate)lysine" evidence="4">
    <location>
        <position position="191"/>
    </location>
</feature>
<dbReference type="GO" id="GO:0019343">
    <property type="term" value="P:cysteine biosynthetic process via cystathionine"/>
    <property type="evidence" value="ECO:0007669"/>
    <property type="project" value="TreeGrafter"/>
</dbReference>
<organism evidence="7 8">
    <name type="scientific">Candidatus Neomicrothrix parvicella RN1</name>
    <dbReference type="NCBI Taxonomy" id="1229780"/>
    <lineage>
        <taxon>Bacteria</taxon>
        <taxon>Bacillati</taxon>
        <taxon>Actinomycetota</taxon>
        <taxon>Acidimicrobiia</taxon>
        <taxon>Acidimicrobiales</taxon>
        <taxon>Microthrixaceae</taxon>
        <taxon>Candidatus Neomicrothrix</taxon>
    </lineage>
</organism>
<accession>R4Z3Y8</accession>
<dbReference type="SUPFAM" id="SSF53383">
    <property type="entry name" value="PLP-dependent transferases"/>
    <property type="match status" value="1"/>
</dbReference>
<comment type="cofactor">
    <cofactor evidence="1 5">
        <name>pyridoxal 5'-phosphate</name>
        <dbReference type="ChEBI" id="CHEBI:597326"/>
    </cofactor>
</comment>
<comment type="caution">
    <text evidence="7">The sequence shown here is derived from an EMBL/GenBank/DDBJ whole genome shotgun (WGS) entry which is preliminary data.</text>
</comment>
<dbReference type="Proteomes" id="UP000018291">
    <property type="component" value="Unassembled WGS sequence"/>
</dbReference>
<dbReference type="GO" id="GO:0030170">
    <property type="term" value="F:pyridoxal phosphate binding"/>
    <property type="evidence" value="ECO:0007669"/>
    <property type="project" value="InterPro"/>
</dbReference>
<evidence type="ECO:0000256" key="6">
    <source>
        <dbReference type="SAM" id="MobiDB-lite"/>
    </source>
</evidence>
<proteinExistence type="inferred from homology"/>
<evidence type="ECO:0000256" key="5">
    <source>
        <dbReference type="RuleBase" id="RU362118"/>
    </source>
</evidence>
<gene>
    <name evidence="7" type="ORF">BN381_70137</name>
</gene>
<evidence type="ECO:0000313" key="8">
    <source>
        <dbReference type="Proteomes" id="UP000018291"/>
    </source>
</evidence>
<dbReference type="InterPro" id="IPR054542">
    <property type="entry name" value="Cys_met_metab_PP"/>
</dbReference>
<dbReference type="RefSeq" id="WP_012230120.1">
    <property type="nucleotide sequence ID" value="NZ_HG422565.1"/>
</dbReference>
<dbReference type="PIRSF" id="PIRSF001434">
    <property type="entry name" value="CGS"/>
    <property type="match status" value="1"/>
</dbReference>
<dbReference type="GO" id="GO:0019346">
    <property type="term" value="P:transsulfuration"/>
    <property type="evidence" value="ECO:0007669"/>
    <property type="project" value="InterPro"/>
</dbReference>
<dbReference type="AlphaFoldDB" id="R4Z3Y8"/>
<reference evidence="7 8" key="1">
    <citation type="journal article" date="2013" name="ISME J.">
        <title>Metabolic model for the filamentous 'Candidatus Microthrix parvicella' based on genomic and metagenomic analyses.</title>
        <authorList>
            <person name="Jon McIlroy S."/>
            <person name="Kristiansen R."/>
            <person name="Albertsen M."/>
            <person name="Michael Karst S."/>
            <person name="Rossetti S."/>
            <person name="Lund Nielsen J."/>
            <person name="Tandoi V."/>
            <person name="James Seviour R."/>
            <person name="Nielsen P.H."/>
        </authorList>
    </citation>
    <scope>NUCLEOTIDE SEQUENCE [LARGE SCALE GENOMIC DNA]</scope>
    <source>
        <strain evidence="7 8">RN1</strain>
    </source>
</reference>
<dbReference type="PROSITE" id="PS00868">
    <property type="entry name" value="CYS_MET_METAB_PP"/>
    <property type="match status" value="1"/>
</dbReference>
<dbReference type="EMBL" id="CANL01000067">
    <property type="protein sequence ID" value="CCM65438.1"/>
    <property type="molecule type" value="Genomic_DNA"/>
</dbReference>
<dbReference type="OrthoDB" id="9780685at2"/>
<dbReference type="eggNOG" id="COG0626">
    <property type="taxonomic scope" value="Bacteria"/>
</dbReference>
<dbReference type="HOGENOM" id="CLU_018986_2_2_11"/>
<name>R4Z3Y8_9ACTN</name>
<dbReference type="Pfam" id="PF01053">
    <property type="entry name" value="Cys_Met_Meta_PP"/>
    <property type="match status" value="1"/>
</dbReference>
<evidence type="ECO:0000256" key="4">
    <source>
        <dbReference type="PIRSR" id="PIRSR001434-2"/>
    </source>
</evidence>
<comment type="similarity">
    <text evidence="2 5">Belongs to the trans-sulfuration enzymes family.</text>
</comment>
<evidence type="ECO:0000256" key="2">
    <source>
        <dbReference type="ARBA" id="ARBA00009077"/>
    </source>
</evidence>
<dbReference type="STRING" id="1229780.BN381_70137"/>
<dbReference type="PANTHER" id="PTHR11808:SF15">
    <property type="entry name" value="CYSTATHIONINE GAMMA-LYASE"/>
    <property type="match status" value="1"/>
</dbReference>
<dbReference type="GO" id="GO:0004123">
    <property type="term" value="F:cystathionine gamma-lyase activity"/>
    <property type="evidence" value="ECO:0007669"/>
    <property type="project" value="TreeGrafter"/>
</dbReference>